<dbReference type="RefSeq" id="WP_113614443.1">
    <property type="nucleotide sequence ID" value="NZ_QFFJ01000001.1"/>
</dbReference>
<keyword evidence="2" id="KW-1003">Cell membrane</keyword>
<dbReference type="Pfam" id="PF02687">
    <property type="entry name" value="FtsX"/>
    <property type="match status" value="1"/>
</dbReference>
<evidence type="ECO:0000256" key="2">
    <source>
        <dbReference type="ARBA" id="ARBA00022475"/>
    </source>
</evidence>
<dbReference type="EMBL" id="QFFJ01000001">
    <property type="protein sequence ID" value="RBL91841.1"/>
    <property type="molecule type" value="Genomic_DNA"/>
</dbReference>
<dbReference type="AlphaFoldDB" id="A0A365Y0R5"/>
<organism evidence="8 9">
    <name type="scientific">Chitinophaga flava</name>
    <dbReference type="NCBI Taxonomy" id="2259036"/>
    <lineage>
        <taxon>Bacteria</taxon>
        <taxon>Pseudomonadati</taxon>
        <taxon>Bacteroidota</taxon>
        <taxon>Chitinophagia</taxon>
        <taxon>Chitinophagales</taxon>
        <taxon>Chitinophagaceae</taxon>
        <taxon>Chitinophaga</taxon>
    </lineage>
</organism>
<dbReference type="GO" id="GO:0022857">
    <property type="term" value="F:transmembrane transporter activity"/>
    <property type="evidence" value="ECO:0007669"/>
    <property type="project" value="TreeGrafter"/>
</dbReference>
<dbReference type="GO" id="GO:0005886">
    <property type="term" value="C:plasma membrane"/>
    <property type="evidence" value="ECO:0007669"/>
    <property type="project" value="UniProtKB-SubCell"/>
</dbReference>
<protein>
    <recommendedName>
        <fullName evidence="7">ABC3 transporter permease C-terminal domain-containing protein</fullName>
    </recommendedName>
</protein>
<feature type="transmembrane region" description="Helical" evidence="6">
    <location>
        <begin position="107"/>
        <end position="128"/>
    </location>
</feature>
<dbReference type="OrthoDB" id="1451596at2"/>
<evidence type="ECO:0000259" key="7">
    <source>
        <dbReference type="Pfam" id="PF02687"/>
    </source>
</evidence>
<evidence type="ECO:0000256" key="6">
    <source>
        <dbReference type="SAM" id="Phobius"/>
    </source>
</evidence>
<evidence type="ECO:0000313" key="9">
    <source>
        <dbReference type="Proteomes" id="UP000253410"/>
    </source>
</evidence>
<evidence type="ECO:0000256" key="5">
    <source>
        <dbReference type="ARBA" id="ARBA00023136"/>
    </source>
</evidence>
<evidence type="ECO:0000256" key="4">
    <source>
        <dbReference type="ARBA" id="ARBA00022989"/>
    </source>
</evidence>
<comment type="subcellular location">
    <subcellularLocation>
        <location evidence="1">Cell membrane</location>
        <topology evidence="1">Multi-pass membrane protein</topology>
    </subcellularLocation>
</comment>
<feature type="domain" description="ABC3 transporter permease C-terminal" evidence="7">
    <location>
        <begin position="67"/>
        <end position="180"/>
    </location>
</feature>
<proteinExistence type="predicted"/>
<feature type="transmembrane region" description="Helical" evidence="6">
    <location>
        <begin position="148"/>
        <end position="168"/>
    </location>
</feature>
<keyword evidence="3 6" id="KW-0812">Transmembrane</keyword>
<comment type="caution">
    <text evidence="8">The sequence shown here is derived from an EMBL/GenBank/DDBJ whole genome shotgun (WGS) entry which is preliminary data.</text>
</comment>
<dbReference type="InterPro" id="IPR050250">
    <property type="entry name" value="Macrolide_Exporter_MacB"/>
</dbReference>
<keyword evidence="5 6" id="KW-0472">Membrane</keyword>
<reference evidence="8 9" key="1">
    <citation type="submission" date="2018-05" db="EMBL/GenBank/DDBJ databases">
        <title>Chitinophaga sp. K3CV102501T nov., isolated from isolated from a monsoon evergreen broad-leaved forest soil.</title>
        <authorList>
            <person name="Lv Y."/>
        </authorList>
    </citation>
    <scope>NUCLEOTIDE SEQUENCE [LARGE SCALE GENOMIC DNA]</scope>
    <source>
        <strain evidence="8 9">GDMCC 1.1325</strain>
    </source>
</reference>
<accession>A0A365Y0R5</accession>
<evidence type="ECO:0000256" key="1">
    <source>
        <dbReference type="ARBA" id="ARBA00004651"/>
    </source>
</evidence>
<dbReference type="PANTHER" id="PTHR30572">
    <property type="entry name" value="MEMBRANE COMPONENT OF TRANSPORTER-RELATED"/>
    <property type="match status" value="1"/>
</dbReference>
<evidence type="ECO:0000313" key="8">
    <source>
        <dbReference type="EMBL" id="RBL91841.1"/>
    </source>
</evidence>
<dbReference type="Proteomes" id="UP000253410">
    <property type="component" value="Unassembled WGS sequence"/>
</dbReference>
<sequence>MIIVPELKHNSNMLIRIQLGQTEAALKTITALCKQLNPSFPFSYRFVDDDYNKQYVSEIIVGKLSGLFAGLAIIIACLGLLGLTMFTAEQRIREIGIRKVLGASMGAIFRLLSFNYLGLILISMVIASPLAWYVMHQWHSNYAYSTTLHWWIFAIAGLIVLLIALLMISFQTIKAAIANPVKSLRTE</sequence>
<evidence type="ECO:0000256" key="3">
    <source>
        <dbReference type="ARBA" id="ARBA00022692"/>
    </source>
</evidence>
<gene>
    <name evidence="8" type="ORF">DF182_04355</name>
</gene>
<dbReference type="PANTHER" id="PTHR30572:SF18">
    <property type="entry name" value="ABC-TYPE MACROLIDE FAMILY EXPORT SYSTEM PERMEASE COMPONENT 2"/>
    <property type="match status" value="1"/>
</dbReference>
<keyword evidence="9" id="KW-1185">Reference proteome</keyword>
<name>A0A365Y0R5_9BACT</name>
<keyword evidence="4 6" id="KW-1133">Transmembrane helix</keyword>
<dbReference type="InterPro" id="IPR003838">
    <property type="entry name" value="ABC3_permease_C"/>
</dbReference>
<feature type="transmembrane region" description="Helical" evidence="6">
    <location>
        <begin position="67"/>
        <end position="86"/>
    </location>
</feature>